<name>A0A117Q8W6_STRCK</name>
<evidence type="ECO:0000313" key="1">
    <source>
        <dbReference type="EMBL" id="KUN15086.1"/>
    </source>
</evidence>
<gene>
    <name evidence="1" type="ORF">AQJ11_43775</name>
</gene>
<protein>
    <submittedName>
        <fullName evidence="1">Uncharacterized protein</fullName>
    </submittedName>
</protein>
<sequence length="112" mass="13079">MQLMDWDRVLQETRWTAPDKEDDTSLITFMSILKFSQHLENLEDAERSQAVEELQSLLAQFQEFVPSENEVERERERRRQRAVGGLPHDLLSFKAWCRQGLTGRDPCGMPTA</sequence>
<dbReference type="AlphaFoldDB" id="A0A117Q8W6"/>
<evidence type="ECO:0000313" key="2">
    <source>
        <dbReference type="Proteomes" id="UP000053398"/>
    </source>
</evidence>
<organism evidence="1 2">
    <name type="scientific">Streptomyces corchorusii</name>
    <name type="common">Streptomyces chibaensis</name>
    <dbReference type="NCBI Taxonomy" id="1903"/>
    <lineage>
        <taxon>Bacteria</taxon>
        <taxon>Bacillati</taxon>
        <taxon>Actinomycetota</taxon>
        <taxon>Actinomycetes</taxon>
        <taxon>Kitasatosporales</taxon>
        <taxon>Streptomycetaceae</taxon>
        <taxon>Streptomyces</taxon>
    </lineage>
</organism>
<dbReference type="EMBL" id="LMWP01000074">
    <property type="protein sequence ID" value="KUN15086.1"/>
    <property type="molecule type" value="Genomic_DNA"/>
</dbReference>
<accession>A0A117Q8W6</accession>
<proteinExistence type="predicted"/>
<keyword evidence="2" id="KW-1185">Reference proteome</keyword>
<dbReference type="Proteomes" id="UP000053398">
    <property type="component" value="Unassembled WGS sequence"/>
</dbReference>
<comment type="caution">
    <text evidence="1">The sequence shown here is derived from an EMBL/GenBank/DDBJ whole genome shotgun (WGS) entry which is preliminary data.</text>
</comment>
<reference evidence="1 2" key="1">
    <citation type="submission" date="2015-10" db="EMBL/GenBank/DDBJ databases">
        <title>Draft genome sequence of Streptomyces corchorusii DSM 40340, type strain for the species Streptomyces corchorusii.</title>
        <authorList>
            <person name="Ruckert C."/>
            <person name="Winkler A."/>
            <person name="Kalinowski J."/>
            <person name="Kampfer P."/>
            <person name="Glaeser S."/>
        </authorList>
    </citation>
    <scope>NUCLEOTIDE SEQUENCE [LARGE SCALE GENOMIC DNA]</scope>
    <source>
        <strain evidence="1 2">DSM 40340</strain>
    </source>
</reference>